<comment type="caution">
    <text evidence="1">The sequence shown here is derived from an EMBL/GenBank/DDBJ whole genome shotgun (WGS) entry which is preliminary data.</text>
</comment>
<gene>
    <name evidence="1" type="ORF">PsorP6_004590</name>
</gene>
<organism evidence="1 2">
    <name type="scientific">Peronosclerospora sorghi</name>
    <dbReference type="NCBI Taxonomy" id="230839"/>
    <lineage>
        <taxon>Eukaryota</taxon>
        <taxon>Sar</taxon>
        <taxon>Stramenopiles</taxon>
        <taxon>Oomycota</taxon>
        <taxon>Peronosporomycetes</taxon>
        <taxon>Peronosporales</taxon>
        <taxon>Peronosporaceae</taxon>
        <taxon>Peronosclerospora</taxon>
    </lineage>
</organism>
<evidence type="ECO:0000313" key="2">
    <source>
        <dbReference type="Proteomes" id="UP001163321"/>
    </source>
</evidence>
<evidence type="ECO:0000313" key="1">
    <source>
        <dbReference type="EMBL" id="KAI9907418.1"/>
    </source>
</evidence>
<protein>
    <submittedName>
        <fullName evidence="1">Uncharacterized protein</fullName>
    </submittedName>
</protein>
<dbReference type="Proteomes" id="UP001163321">
    <property type="component" value="Chromosome 8"/>
</dbReference>
<dbReference type="EMBL" id="CM047587">
    <property type="protein sequence ID" value="KAI9907418.1"/>
    <property type="molecule type" value="Genomic_DNA"/>
</dbReference>
<keyword evidence="2" id="KW-1185">Reference proteome</keyword>
<reference evidence="1 2" key="1">
    <citation type="journal article" date="2022" name="bioRxiv">
        <title>The genome of the oomycete Peronosclerospora sorghi, a cosmopolitan pathogen of maize and sorghum, is inflated with dispersed pseudogenes.</title>
        <authorList>
            <person name="Fletcher K."/>
            <person name="Martin F."/>
            <person name="Isakeit T."/>
            <person name="Cavanaugh K."/>
            <person name="Magill C."/>
            <person name="Michelmore R."/>
        </authorList>
    </citation>
    <scope>NUCLEOTIDE SEQUENCE [LARGE SCALE GENOMIC DNA]</scope>
    <source>
        <strain evidence="1">P6</strain>
    </source>
</reference>
<sequence length="67" mass="7381">MAAYKRLKGHAKHVQDKLTHETAKNDRLMTFLEVLKAQDVALAAELDAVQVELAASRAQSSVMSEES</sequence>
<accession>A0ACC0VLP6</accession>
<name>A0ACC0VLP6_9STRA</name>
<proteinExistence type="predicted"/>